<accession>A0A5J6MWH0</accession>
<dbReference type="Gene3D" id="3.10.28.20">
    <property type="entry name" value="Acetamidase/Formamidase-like domains"/>
    <property type="match status" value="1"/>
</dbReference>
<dbReference type="SUPFAM" id="SSF141130">
    <property type="entry name" value="Acetamidase/Formamidase-like"/>
    <property type="match status" value="1"/>
</dbReference>
<dbReference type="OrthoDB" id="9785236at2"/>
<gene>
    <name evidence="1" type="ORF">FRZ61_09660</name>
</gene>
<name>A0A5J6MWH0_9PROT</name>
<sequence length="313" mass="33620">MKLHHHTLHSNHRHFGWTRDLAPALTLAPGDTVEIDIVDGGGGQITPRSTRDDIARLDYSKLLPLFGPIAVDGAKPGDALKITILGFTPSGWGWSGVIPGFGILEEEFKDPELAIWRYDPSGKVPALFGSHARVPLKPFPGTIGLAPDEPGTVTALPPRRVGGNLDTRDIAEGTVLHLPVEVAGGLLSVGDTHAAQGDGELAGSAIESPMKIALKVELEREARIPGPWFDTAGPATRHLDAAGYHVAIGLGQELMEAARNAVRNMIDLLCRLHKLAPVEAYMLCSVCGDLRISQLVNKPTWSVSLYFPRVVFE</sequence>
<dbReference type="Gene3D" id="2.60.120.580">
    <property type="entry name" value="Acetamidase/Formamidase-like domains"/>
    <property type="match status" value="2"/>
</dbReference>
<dbReference type="Proteomes" id="UP000325797">
    <property type="component" value="Chromosome"/>
</dbReference>
<keyword evidence="2" id="KW-1185">Reference proteome</keyword>
<dbReference type="PANTHER" id="PTHR31891:SF1">
    <property type="entry name" value="FORMAMIDASE C869.04-RELATED"/>
    <property type="match status" value="1"/>
</dbReference>
<dbReference type="RefSeq" id="WP_151115299.1">
    <property type="nucleotide sequence ID" value="NZ_CP042582.1"/>
</dbReference>
<protein>
    <submittedName>
        <fullName evidence="1">Acetamidase</fullName>
    </submittedName>
</protein>
<proteinExistence type="predicted"/>
<evidence type="ECO:0000313" key="2">
    <source>
        <dbReference type="Proteomes" id="UP000325797"/>
    </source>
</evidence>
<dbReference type="Pfam" id="PF03069">
    <property type="entry name" value="FmdA_AmdA"/>
    <property type="match status" value="2"/>
</dbReference>
<dbReference type="KEGG" id="hadh:FRZ61_09660"/>
<dbReference type="GO" id="GO:0016811">
    <property type="term" value="F:hydrolase activity, acting on carbon-nitrogen (but not peptide) bonds, in linear amides"/>
    <property type="evidence" value="ECO:0007669"/>
    <property type="project" value="InterPro"/>
</dbReference>
<dbReference type="AlphaFoldDB" id="A0A5J6MWH0"/>
<organism evidence="1 2">
    <name type="scientific">Hypericibacter adhaerens</name>
    <dbReference type="NCBI Taxonomy" id="2602016"/>
    <lineage>
        <taxon>Bacteria</taxon>
        <taxon>Pseudomonadati</taxon>
        <taxon>Pseudomonadota</taxon>
        <taxon>Alphaproteobacteria</taxon>
        <taxon>Rhodospirillales</taxon>
        <taxon>Dongiaceae</taxon>
        <taxon>Hypericibacter</taxon>
    </lineage>
</organism>
<dbReference type="EMBL" id="CP042582">
    <property type="protein sequence ID" value="QEX21045.1"/>
    <property type="molecule type" value="Genomic_DNA"/>
</dbReference>
<evidence type="ECO:0000313" key="1">
    <source>
        <dbReference type="EMBL" id="QEX21045.1"/>
    </source>
</evidence>
<dbReference type="PANTHER" id="PTHR31891">
    <property type="entry name" value="FORMAMIDASE C869.04-RELATED"/>
    <property type="match status" value="1"/>
</dbReference>
<dbReference type="InterPro" id="IPR004304">
    <property type="entry name" value="FmdA_AmdA"/>
</dbReference>
<reference evidence="1 2" key="1">
    <citation type="submission" date="2019-08" db="EMBL/GenBank/DDBJ databases">
        <title>Hyperibacter terrae gen. nov., sp. nov. and Hyperibacter viscosus sp. nov., two new members in the family Rhodospirillaceae isolated from the rhizosphere of Hypericum perforatum.</title>
        <authorList>
            <person name="Noviana Z."/>
        </authorList>
    </citation>
    <scope>NUCLEOTIDE SEQUENCE [LARGE SCALE GENOMIC DNA]</scope>
    <source>
        <strain evidence="1 2">R5959</strain>
    </source>
</reference>